<dbReference type="AlphaFoldDB" id="A0A1G9R9J9"/>
<dbReference type="Pfam" id="PF05050">
    <property type="entry name" value="Methyltransf_21"/>
    <property type="match status" value="1"/>
</dbReference>
<keyword evidence="2" id="KW-0489">Methyltransferase</keyword>
<dbReference type="PANTHER" id="PTHR36973">
    <property type="entry name" value="SLL1456 PROTEIN-RELATED"/>
    <property type="match status" value="1"/>
</dbReference>
<feature type="domain" description="Methyltransferase FkbM" evidence="1">
    <location>
        <begin position="44"/>
        <end position="209"/>
    </location>
</feature>
<dbReference type="GO" id="GO:0008171">
    <property type="term" value="F:O-methyltransferase activity"/>
    <property type="evidence" value="ECO:0007669"/>
    <property type="project" value="TreeGrafter"/>
</dbReference>
<dbReference type="InterPro" id="IPR006342">
    <property type="entry name" value="FkbM_mtfrase"/>
</dbReference>
<organism evidence="2 3">
    <name type="scientific">Methylobacterium phyllostachyos</name>
    <dbReference type="NCBI Taxonomy" id="582672"/>
    <lineage>
        <taxon>Bacteria</taxon>
        <taxon>Pseudomonadati</taxon>
        <taxon>Pseudomonadota</taxon>
        <taxon>Alphaproteobacteria</taxon>
        <taxon>Hyphomicrobiales</taxon>
        <taxon>Methylobacteriaceae</taxon>
        <taxon>Methylobacterium</taxon>
    </lineage>
</organism>
<dbReference type="GO" id="GO:0032259">
    <property type="term" value="P:methylation"/>
    <property type="evidence" value="ECO:0007669"/>
    <property type="project" value="UniProtKB-KW"/>
</dbReference>
<sequence length="239" mass="27396">MGRLSTIANRRVKNLFRRLGYDLYRRRPNIYDFLRAREVDLFLDVGANSGQTGLRLRQLGYEGKIVSFEPVGDAFRHLKGHSEQDANWQAHNFALGDVRRTSSINVSENSVFTSLLAQTPEAQRYDTAAIVAHKETINIERLDDIYEPYSDSRVFLKIVTQGYERRVLAGAQRSLQKIVGVELILPLVQIYEDNWSIAEAFSHMEDLGFTLAQIDSEIYGKSDPTCLLEAYCIFRRIDQ</sequence>
<dbReference type="SUPFAM" id="SSF53335">
    <property type="entry name" value="S-adenosyl-L-methionine-dependent methyltransferases"/>
    <property type="match status" value="1"/>
</dbReference>
<evidence type="ECO:0000259" key="1">
    <source>
        <dbReference type="Pfam" id="PF05050"/>
    </source>
</evidence>
<dbReference type="Proteomes" id="UP000198704">
    <property type="component" value="Unassembled WGS sequence"/>
</dbReference>
<dbReference type="EMBL" id="FNHS01000001">
    <property type="protein sequence ID" value="SDM19821.1"/>
    <property type="molecule type" value="Genomic_DNA"/>
</dbReference>
<evidence type="ECO:0000313" key="3">
    <source>
        <dbReference type="Proteomes" id="UP000198704"/>
    </source>
</evidence>
<dbReference type="PANTHER" id="PTHR36973:SF4">
    <property type="entry name" value="NODULATION PROTEIN"/>
    <property type="match status" value="1"/>
</dbReference>
<name>A0A1G9R9J9_9HYPH</name>
<dbReference type="STRING" id="582672.SAMN05216360_101157"/>
<protein>
    <submittedName>
        <fullName evidence="2">Methyltransferase, FkbM family</fullName>
    </submittedName>
</protein>
<proteinExistence type="predicted"/>
<evidence type="ECO:0000313" key="2">
    <source>
        <dbReference type="EMBL" id="SDM19821.1"/>
    </source>
</evidence>
<keyword evidence="2" id="KW-0808">Transferase</keyword>
<dbReference type="NCBIfam" id="TIGR01444">
    <property type="entry name" value="fkbM_fam"/>
    <property type="match status" value="1"/>
</dbReference>
<dbReference type="Gene3D" id="3.40.50.150">
    <property type="entry name" value="Vaccinia Virus protein VP39"/>
    <property type="match status" value="1"/>
</dbReference>
<keyword evidence="3" id="KW-1185">Reference proteome</keyword>
<dbReference type="InterPro" id="IPR029063">
    <property type="entry name" value="SAM-dependent_MTases_sf"/>
</dbReference>
<dbReference type="OrthoDB" id="9814604at2"/>
<accession>A0A1G9R9J9</accession>
<dbReference type="RefSeq" id="WP_091712503.1">
    <property type="nucleotide sequence ID" value="NZ_FNHS01000001.1"/>
</dbReference>
<reference evidence="3" key="1">
    <citation type="submission" date="2016-10" db="EMBL/GenBank/DDBJ databases">
        <authorList>
            <person name="Varghese N."/>
            <person name="Submissions S."/>
        </authorList>
    </citation>
    <scope>NUCLEOTIDE SEQUENCE [LARGE SCALE GENOMIC DNA]</scope>
    <source>
        <strain evidence="3">BL47</strain>
    </source>
</reference>
<dbReference type="InterPro" id="IPR053188">
    <property type="entry name" value="FkbM_Methyltransferase"/>
</dbReference>
<gene>
    <name evidence="2" type="ORF">SAMN05216360_101157</name>
</gene>